<dbReference type="EMBL" id="NHPJ01000050">
    <property type="protein sequence ID" value="OYR57974.1"/>
    <property type="molecule type" value="Genomic_DNA"/>
</dbReference>
<organism evidence="2 3">
    <name type="scientific">Halorubrum halodurans</name>
    <dbReference type="NCBI Taxonomy" id="1383851"/>
    <lineage>
        <taxon>Archaea</taxon>
        <taxon>Methanobacteriati</taxon>
        <taxon>Methanobacteriota</taxon>
        <taxon>Stenosarchaea group</taxon>
        <taxon>Halobacteria</taxon>
        <taxon>Halobacteriales</taxon>
        <taxon>Haloferacaceae</taxon>
        <taxon>Halorubrum</taxon>
    </lineage>
</organism>
<evidence type="ECO:0000256" key="1">
    <source>
        <dbReference type="SAM" id="Phobius"/>
    </source>
</evidence>
<proteinExistence type="predicted"/>
<keyword evidence="3" id="KW-1185">Reference proteome</keyword>
<dbReference type="InterPro" id="IPR055690">
    <property type="entry name" value="DUF7266"/>
</dbReference>
<dbReference type="Proteomes" id="UP000216308">
    <property type="component" value="Unassembled WGS sequence"/>
</dbReference>
<evidence type="ECO:0000313" key="3">
    <source>
        <dbReference type="Proteomes" id="UP000216308"/>
    </source>
</evidence>
<feature type="transmembrane region" description="Helical" evidence="1">
    <location>
        <begin position="6"/>
        <end position="29"/>
    </location>
</feature>
<gene>
    <name evidence="2" type="ORF">DJ70_04650</name>
</gene>
<evidence type="ECO:0000313" key="2">
    <source>
        <dbReference type="EMBL" id="OYR57974.1"/>
    </source>
</evidence>
<keyword evidence="1" id="KW-0472">Membrane</keyword>
<protein>
    <submittedName>
        <fullName evidence="2">Uncharacterized protein</fullName>
    </submittedName>
</protein>
<sequence length="159" mass="16099">MSTTVGYVLTLAIGAALLSGVVIGVGGVLDAQTDRAVHGELAVAGQSLASTLESADRTARLAEAGRADPDLDPADGTAVAVIEADLPTRVAGIPYTVEIAGDPDPAVILRTTHPDASVRIPYRSRTAVAETTLRGGPVRVTYVADAADPSAGTLAVTER</sequence>
<dbReference type="OrthoDB" id="226715at2157"/>
<name>A0A256IN66_9EURY</name>
<dbReference type="AlphaFoldDB" id="A0A256IN66"/>
<reference evidence="2 3" key="1">
    <citation type="journal article" date="2014" name="Front. Microbiol.">
        <title>Population and genomic analysis of the genus Halorubrum.</title>
        <authorList>
            <person name="Fullmer M.S."/>
            <person name="Soucy S.M."/>
            <person name="Swithers K.S."/>
            <person name="Makkay A.M."/>
            <person name="Wheeler R."/>
            <person name="Ventosa A."/>
            <person name="Gogarten J.P."/>
            <person name="Papke R.T."/>
        </authorList>
    </citation>
    <scope>NUCLEOTIDE SEQUENCE [LARGE SCALE GENOMIC DNA]</scope>
    <source>
        <strain evidence="2 3">Cb34</strain>
    </source>
</reference>
<accession>A0A256IN66</accession>
<comment type="caution">
    <text evidence="2">The sequence shown here is derived from an EMBL/GenBank/DDBJ whole genome shotgun (WGS) entry which is preliminary data.</text>
</comment>
<keyword evidence="1" id="KW-1133">Transmembrane helix</keyword>
<dbReference type="RefSeq" id="WP_094530623.1">
    <property type="nucleotide sequence ID" value="NZ_NHPJ01000050.1"/>
</dbReference>
<keyword evidence="1" id="KW-0812">Transmembrane</keyword>
<dbReference type="Pfam" id="PF23928">
    <property type="entry name" value="DUF7266"/>
    <property type="match status" value="1"/>
</dbReference>